<dbReference type="SUPFAM" id="SSF52317">
    <property type="entry name" value="Class I glutamine amidotransferase-like"/>
    <property type="match status" value="1"/>
</dbReference>
<name>A0A6S6NYU0_9MYCO</name>
<keyword evidence="5" id="KW-0418">Kinase</keyword>
<proteinExistence type="inferred from homology"/>
<dbReference type="Proteomes" id="UP000515734">
    <property type="component" value="Chromosome"/>
</dbReference>
<evidence type="ECO:0000256" key="3">
    <source>
        <dbReference type="ARBA" id="ARBA00038493"/>
    </source>
</evidence>
<accession>A0A6S6NYU0</accession>
<organism evidence="5 6">
    <name type="scientific">Mycolicibacterium litorale</name>
    <dbReference type="NCBI Taxonomy" id="758802"/>
    <lineage>
        <taxon>Bacteria</taxon>
        <taxon>Bacillati</taxon>
        <taxon>Actinomycetota</taxon>
        <taxon>Actinomycetes</taxon>
        <taxon>Mycobacteriales</taxon>
        <taxon>Mycobacteriaceae</taxon>
        <taxon>Mycolicibacterium</taxon>
    </lineage>
</organism>
<dbReference type="PANTHER" id="PTHR48094">
    <property type="entry name" value="PROTEIN/NUCLEIC ACID DEGLYCASE DJ-1-RELATED"/>
    <property type="match status" value="1"/>
</dbReference>
<keyword evidence="1" id="KW-0346">Stress response</keyword>
<dbReference type="PANTHER" id="PTHR48094:SF11">
    <property type="entry name" value="GLUTATHIONE-INDEPENDENT GLYOXALASE HSP31-RELATED"/>
    <property type="match status" value="1"/>
</dbReference>
<protein>
    <submittedName>
        <fullName evidence="5">Dihydroxyacetone kinase</fullName>
    </submittedName>
</protein>
<evidence type="ECO:0000313" key="5">
    <source>
        <dbReference type="EMBL" id="BCI51634.1"/>
    </source>
</evidence>
<evidence type="ECO:0000313" key="6">
    <source>
        <dbReference type="Proteomes" id="UP000515734"/>
    </source>
</evidence>
<keyword evidence="2" id="KW-0456">Lyase</keyword>
<comment type="similarity">
    <text evidence="3">Belongs to the peptidase C56 family. HSP31-like subfamily.</text>
</comment>
<sequence length="244" mass="25944">MTACGPALAEEPAAADAKRILVVVSSHDTKGDGQVAGFWFPELTHPVEVYQQAGFEVDIASPRGGLPPFDGIDLDDPASMRFWTDPEDRGKLGATLKLSDVDPSRYDAIQLTGGHGPMWDFVDNAELQGIVTDIYESGGIVSAVCHGPAGLLNAELSTGESLIAGRKVTSFTNEEEVARQYDHLVPFELETALRDSGAVFEEAPTFQNRVVIDGRLITGQNPASAHAFGQAVTAAVDAHSPVSR</sequence>
<dbReference type="InterPro" id="IPR050325">
    <property type="entry name" value="Prot/Nucl_acid_deglycase"/>
</dbReference>
<dbReference type="InterPro" id="IPR002818">
    <property type="entry name" value="DJ-1/PfpI"/>
</dbReference>
<evidence type="ECO:0000256" key="1">
    <source>
        <dbReference type="ARBA" id="ARBA00023016"/>
    </source>
</evidence>
<dbReference type="Pfam" id="PF01965">
    <property type="entry name" value="DJ-1_PfpI"/>
    <property type="match status" value="1"/>
</dbReference>
<dbReference type="GO" id="GO:0016301">
    <property type="term" value="F:kinase activity"/>
    <property type="evidence" value="ECO:0007669"/>
    <property type="project" value="UniProtKB-KW"/>
</dbReference>
<keyword evidence="5" id="KW-0808">Transferase</keyword>
<gene>
    <name evidence="5" type="ORF">NIIDNTM18_09120</name>
</gene>
<reference evidence="5 6" key="1">
    <citation type="submission" date="2020-07" db="EMBL/GenBank/DDBJ databases">
        <title>Complete genome sequence of Mycolicibacterium litorale like strain isolated from cardiac implantable electronic device infection.</title>
        <authorList>
            <person name="Fukano H."/>
            <person name="Miyama H."/>
            <person name="Hoshino Y."/>
        </authorList>
    </citation>
    <scope>NUCLEOTIDE SEQUENCE [LARGE SCALE GENOMIC DNA]</scope>
    <source>
        <strain evidence="5 6">NIIDNTM18</strain>
    </source>
</reference>
<dbReference type="GO" id="GO:0019172">
    <property type="term" value="F:glyoxalase III activity"/>
    <property type="evidence" value="ECO:0007669"/>
    <property type="project" value="TreeGrafter"/>
</dbReference>
<dbReference type="CDD" id="cd03141">
    <property type="entry name" value="GATase1_Hsp31_like"/>
    <property type="match status" value="1"/>
</dbReference>
<dbReference type="AlphaFoldDB" id="A0A6S6NYU0"/>
<feature type="domain" description="DJ-1/PfpI" evidence="4">
    <location>
        <begin position="42"/>
        <end position="233"/>
    </location>
</feature>
<evidence type="ECO:0000256" key="2">
    <source>
        <dbReference type="ARBA" id="ARBA00023239"/>
    </source>
</evidence>
<dbReference type="GO" id="GO:0005737">
    <property type="term" value="C:cytoplasm"/>
    <property type="evidence" value="ECO:0007669"/>
    <property type="project" value="TreeGrafter"/>
</dbReference>
<dbReference type="EMBL" id="AP023287">
    <property type="protein sequence ID" value="BCI51634.1"/>
    <property type="molecule type" value="Genomic_DNA"/>
</dbReference>
<evidence type="ECO:0000259" key="4">
    <source>
        <dbReference type="Pfam" id="PF01965"/>
    </source>
</evidence>
<dbReference type="InterPro" id="IPR029062">
    <property type="entry name" value="Class_I_gatase-like"/>
</dbReference>
<dbReference type="Gene3D" id="3.40.50.880">
    <property type="match status" value="1"/>
</dbReference>
<dbReference type="GO" id="GO:0019243">
    <property type="term" value="P:methylglyoxal catabolic process to D-lactate via S-lactoyl-glutathione"/>
    <property type="evidence" value="ECO:0007669"/>
    <property type="project" value="TreeGrafter"/>
</dbReference>